<reference evidence="5" key="1">
    <citation type="submission" date="2021-01" db="UniProtKB">
        <authorList>
            <consortium name="EnsemblPlants"/>
        </authorList>
    </citation>
    <scope>IDENTIFICATION</scope>
</reference>
<dbReference type="InterPro" id="IPR000010">
    <property type="entry name" value="Cystatin_dom"/>
</dbReference>
<keyword evidence="6" id="KW-1185">Reference proteome</keyword>
<dbReference type="EnsemblPlants" id="Kaladp0042s0317.1.v1.1">
    <property type="protein sequence ID" value="Kaladp0042s0317.1.v1.1.CDS.1"/>
    <property type="gene ID" value="Kaladp0042s0317.v1.1"/>
</dbReference>
<protein>
    <recommendedName>
        <fullName evidence="4">Cystatin domain-containing protein</fullName>
    </recommendedName>
</protein>
<feature type="chain" id="PRO_5029642571" description="Cystatin domain-containing protein" evidence="3">
    <location>
        <begin position="24"/>
        <end position="133"/>
    </location>
</feature>
<evidence type="ECO:0000256" key="1">
    <source>
        <dbReference type="ARBA" id="ARBA00022690"/>
    </source>
</evidence>
<sequence length="133" mass="15084">MAYFKFATLLIVTLASTLLLVSNCQIEVDKGRHTPKRPPIGTWKKIKDLNDPKIIAVAEFAVEEANKVSNDTSPLTFKRIMSGRYQIVAGTLYHLIIEAQRPEEEIPKPYATSVFVGLDKTKKLIYFHSFDNE</sequence>
<feature type="domain" description="Cystatin" evidence="4">
    <location>
        <begin position="38"/>
        <end position="130"/>
    </location>
</feature>
<keyword evidence="1" id="KW-0646">Protease inhibitor</keyword>
<evidence type="ECO:0000259" key="4">
    <source>
        <dbReference type="SMART" id="SM00043"/>
    </source>
</evidence>
<dbReference type="PANTHER" id="PTHR47364">
    <property type="entry name" value="CYSTEINE PROTEINASE INHIBITOR 5"/>
    <property type="match status" value="1"/>
</dbReference>
<dbReference type="Gene3D" id="3.10.450.10">
    <property type="match status" value="1"/>
</dbReference>
<evidence type="ECO:0000256" key="2">
    <source>
        <dbReference type="ARBA" id="ARBA00022704"/>
    </source>
</evidence>
<dbReference type="AlphaFoldDB" id="A0A7N0TQS2"/>
<proteinExistence type="predicted"/>
<evidence type="ECO:0000256" key="3">
    <source>
        <dbReference type="SAM" id="SignalP"/>
    </source>
</evidence>
<dbReference type="SUPFAM" id="SSF54403">
    <property type="entry name" value="Cystatin/monellin"/>
    <property type="match status" value="1"/>
</dbReference>
<dbReference type="Proteomes" id="UP000594263">
    <property type="component" value="Unplaced"/>
</dbReference>
<keyword evidence="3" id="KW-0732">Signal</keyword>
<dbReference type="PANTHER" id="PTHR47364:SF11">
    <property type="entry name" value="CYSTEINE PROTEINASE INHIBITOR 5-LIKE"/>
    <property type="match status" value="1"/>
</dbReference>
<accession>A0A7N0TQS2</accession>
<name>A0A7N0TQS2_KALFE</name>
<dbReference type="InterPro" id="IPR046350">
    <property type="entry name" value="Cystatin_sf"/>
</dbReference>
<keyword evidence="2" id="KW-0789">Thiol protease inhibitor</keyword>
<dbReference type="CDD" id="cd00042">
    <property type="entry name" value="CY"/>
    <property type="match status" value="1"/>
</dbReference>
<feature type="signal peptide" evidence="3">
    <location>
        <begin position="1"/>
        <end position="23"/>
    </location>
</feature>
<dbReference type="Gramene" id="Kaladp0042s0317.1.v1.1">
    <property type="protein sequence ID" value="Kaladp0042s0317.1.v1.1.CDS.1"/>
    <property type="gene ID" value="Kaladp0042s0317.v1.1"/>
</dbReference>
<evidence type="ECO:0000313" key="5">
    <source>
        <dbReference type="EnsemblPlants" id="Kaladp0042s0317.1.v1.1.CDS.1"/>
    </source>
</evidence>
<organism evidence="5 6">
    <name type="scientific">Kalanchoe fedtschenkoi</name>
    <name type="common">Lavender scallops</name>
    <name type="synonym">South American air plant</name>
    <dbReference type="NCBI Taxonomy" id="63787"/>
    <lineage>
        <taxon>Eukaryota</taxon>
        <taxon>Viridiplantae</taxon>
        <taxon>Streptophyta</taxon>
        <taxon>Embryophyta</taxon>
        <taxon>Tracheophyta</taxon>
        <taxon>Spermatophyta</taxon>
        <taxon>Magnoliopsida</taxon>
        <taxon>eudicotyledons</taxon>
        <taxon>Gunneridae</taxon>
        <taxon>Pentapetalae</taxon>
        <taxon>Saxifragales</taxon>
        <taxon>Crassulaceae</taxon>
        <taxon>Kalanchoe</taxon>
    </lineage>
</organism>
<dbReference type="GO" id="GO:0004869">
    <property type="term" value="F:cysteine-type endopeptidase inhibitor activity"/>
    <property type="evidence" value="ECO:0007669"/>
    <property type="project" value="UniProtKB-KW"/>
</dbReference>
<dbReference type="SMART" id="SM00043">
    <property type="entry name" value="CY"/>
    <property type="match status" value="1"/>
</dbReference>
<evidence type="ECO:0000313" key="6">
    <source>
        <dbReference type="Proteomes" id="UP000594263"/>
    </source>
</evidence>
<dbReference type="Pfam" id="PF16845">
    <property type="entry name" value="SQAPI"/>
    <property type="match status" value="1"/>
</dbReference>